<dbReference type="PANTHER" id="PTHR15020:SF50">
    <property type="entry name" value="UPF0659 PROTEIN YMR090W"/>
    <property type="match status" value="1"/>
</dbReference>
<sequence>MLSHTFNGLRAVLLFVVVGITGCNIQGNSEGSKDGGSLEGVGSAPPTLSTTAEPSLNLLVIGGTSGIGLEIVRRSVARGHRVTALARRPERMPFFHPQLTVLGGDVLDAPSITNAISQNDVIISTIGMGATRDPVNVFSEGMKNTLAIMNASNKARLVTVTGIGAGDSKGHGGFFYDTVILPLMLKTIYDDKDIQETLIKKSAAEWTIVRPGFLTDSPAENRYHVLTNLDGVQSGNISRADVAHFIIGAVEQGLYIEETVFLTN</sequence>
<reference evidence="3 4" key="1">
    <citation type="journal article" date="2010" name="J. Bacteriol.">
        <title>Genome sequence of the oligotrophic marine Gammaproteobacterium HTCC2143, isolated from the Oregon Coast.</title>
        <authorList>
            <person name="Oh H.M."/>
            <person name="Kang I."/>
            <person name="Ferriera S."/>
            <person name="Giovannoni S.J."/>
            <person name="Cho J.C."/>
        </authorList>
    </citation>
    <scope>NUCLEOTIDE SEQUENCE [LARGE SCALE GENOMIC DNA]</scope>
    <source>
        <strain evidence="3 4">HTCC2143</strain>
    </source>
</reference>
<feature type="domain" description="NAD(P)-binding" evidence="2">
    <location>
        <begin position="62"/>
        <end position="251"/>
    </location>
</feature>
<dbReference type="Proteomes" id="UP000004931">
    <property type="component" value="Unassembled WGS sequence"/>
</dbReference>
<gene>
    <name evidence="3" type="ORF">GP2143_02854</name>
</gene>
<evidence type="ECO:0000313" key="4">
    <source>
        <dbReference type="Proteomes" id="UP000004931"/>
    </source>
</evidence>
<evidence type="ECO:0000313" key="3">
    <source>
        <dbReference type="EMBL" id="EAW30828.1"/>
    </source>
</evidence>
<dbReference type="SUPFAM" id="SSF51735">
    <property type="entry name" value="NAD(P)-binding Rossmann-fold domains"/>
    <property type="match status" value="1"/>
</dbReference>
<comment type="caution">
    <text evidence="3">The sequence shown here is derived from an EMBL/GenBank/DDBJ whole genome shotgun (WGS) entry which is preliminary data.</text>
</comment>
<dbReference type="CDD" id="cd05244">
    <property type="entry name" value="BVR-B_like_SDR_a"/>
    <property type="match status" value="1"/>
</dbReference>
<name>A0YEJ2_9GAMM</name>
<organism evidence="3 4">
    <name type="scientific">marine gamma proteobacterium HTCC2143</name>
    <dbReference type="NCBI Taxonomy" id="247633"/>
    <lineage>
        <taxon>Bacteria</taxon>
        <taxon>Pseudomonadati</taxon>
        <taxon>Pseudomonadota</taxon>
        <taxon>Gammaproteobacteria</taxon>
        <taxon>Cellvibrionales</taxon>
        <taxon>Spongiibacteraceae</taxon>
        <taxon>BD1-7 clade</taxon>
    </lineage>
</organism>
<dbReference type="InterPro" id="IPR036291">
    <property type="entry name" value="NAD(P)-bd_dom_sf"/>
</dbReference>
<protein>
    <submittedName>
        <fullName evidence="3">Putative flavin reductase</fullName>
    </submittedName>
</protein>
<evidence type="ECO:0000259" key="2">
    <source>
        <dbReference type="Pfam" id="PF13460"/>
    </source>
</evidence>
<keyword evidence="4" id="KW-1185">Reference proteome</keyword>
<accession>A0YEJ2</accession>
<dbReference type="STRING" id="247633.GP2143_02854"/>
<dbReference type="Pfam" id="PF13460">
    <property type="entry name" value="NAD_binding_10"/>
    <property type="match status" value="1"/>
</dbReference>
<dbReference type="eggNOG" id="COG0702">
    <property type="taxonomic scope" value="Bacteria"/>
</dbReference>
<proteinExistence type="predicted"/>
<dbReference type="AlphaFoldDB" id="A0YEJ2"/>
<dbReference type="InterPro" id="IPR016040">
    <property type="entry name" value="NAD(P)-bd_dom"/>
</dbReference>
<dbReference type="PANTHER" id="PTHR15020">
    <property type="entry name" value="FLAVIN REDUCTASE-RELATED"/>
    <property type="match status" value="1"/>
</dbReference>
<dbReference type="OrthoDB" id="9803892at2"/>
<evidence type="ECO:0000256" key="1">
    <source>
        <dbReference type="SAM" id="MobiDB-lite"/>
    </source>
</evidence>
<feature type="region of interest" description="Disordered" evidence="1">
    <location>
        <begin position="29"/>
        <end position="49"/>
    </location>
</feature>
<dbReference type="EMBL" id="AAVT01000006">
    <property type="protein sequence ID" value="EAW30828.1"/>
    <property type="molecule type" value="Genomic_DNA"/>
</dbReference>
<dbReference type="Gene3D" id="3.40.50.720">
    <property type="entry name" value="NAD(P)-binding Rossmann-like Domain"/>
    <property type="match status" value="1"/>
</dbReference>